<accession>A0A438DC01</accession>
<dbReference type="EMBL" id="QGNW01001698">
    <property type="protein sequence ID" value="RVW32981.1"/>
    <property type="molecule type" value="Genomic_DNA"/>
</dbReference>
<dbReference type="PANTHER" id="PTHR45835:SF99">
    <property type="entry name" value="CHROMO DOMAIN-CONTAINING PROTEIN-RELATED"/>
    <property type="match status" value="1"/>
</dbReference>
<evidence type="ECO:0008006" key="3">
    <source>
        <dbReference type="Google" id="ProtNLM"/>
    </source>
</evidence>
<proteinExistence type="predicted"/>
<evidence type="ECO:0000313" key="2">
    <source>
        <dbReference type="Proteomes" id="UP000288805"/>
    </source>
</evidence>
<name>A0A438DC01_VITVI</name>
<dbReference type="AlphaFoldDB" id="A0A438DC01"/>
<reference evidence="1 2" key="1">
    <citation type="journal article" date="2018" name="PLoS Genet.">
        <title>Population sequencing reveals clonal diversity and ancestral inbreeding in the grapevine cultivar Chardonnay.</title>
        <authorList>
            <person name="Roach M.J."/>
            <person name="Johnson D.L."/>
            <person name="Bohlmann J."/>
            <person name="van Vuuren H.J."/>
            <person name="Jones S.J."/>
            <person name="Pretorius I.S."/>
            <person name="Schmidt S.A."/>
            <person name="Borneman A.R."/>
        </authorList>
    </citation>
    <scope>NUCLEOTIDE SEQUENCE [LARGE SCALE GENOMIC DNA]</scope>
    <source>
        <strain evidence="2">cv. Chardonnay</strain>
        <tissue evidence="1">Leaf</tissue>
    </source>
</reference>
<sequence length="349" mass="40341">MRQMRWIELLKDYDCIIQYHPGKANVVVDALSRKSIGFLAAIRDDGILRFRTRLCVPNNEDLRRELLEEAHCSRLAIHPGETKMYKDLRKWLNRLRNRSIGCAHPVEDRLREAKNFLSLPVTFSSRSRFQASIVMVPFEALYGRRCQSPICWDDIGEKKLLGPELVQLTVEKFEVSDHVFLKVSPMKSIMRFGRKGKLSPRFVGPFELEPIQISEDLTYEEVPVQIVDVMDKRIPENVRLESDFKVKSRFSRIIFLPSFQGLLLRYLAIGNFRLQDNYLGQVTFQFSGGGQLGLDGLCLGYPSFDHSRIMDKHRICYSWNRLPSAVRYGKPRAGLEPAKNSSNLTKIFP</sequence>
<gene>
    <name evidence="1" type="ORF">CK203_095564</name>
</gene>
<organism evidence="1 2">
    <name type="scientific">Vitis vinifera</name>
    <name type="common">Grape</name>
    <dbReference type="NCBI Taxonomy" id="29760"/>
    <lineage>
        <taxon>Eukaryota</taxon>
        <taxon>Viridiplantae</taxon>
        <taxon>Streptophyta</taxon>
        <taxon>Embryophyta</taxon>
        <taxon>Tracheophyta</taxon>
        <taxon>Spermatophyta</taxon>
        <taxon>Magnoliopsida</taxon>
        <taxon>eudicotyledons</taxon>
        <taxon>Gunneridae</taxon>
        <taxon>Pentapetalae</taxon>
        <taxon>rosids</taxon>
        <taxon>Vitales</taxon>
        <taxon>Vitaceae</taxon>
        <taxon>Viteae</taxon>
        <taxon>Vitis</taxon>
    </lineage>
</organism>
<comment type="caution">
    <text evidence="1">The sequence shown here is derived from an EMBL/GenBank/DDBJ whole genome shotgun (WGS) entry which is preliminary data.</text>
</comment>
<dbReference type="Proteomes" id="UP000288805">
    <property type="component" value="Unassembled WGS sequence"/>
</dbReference>
<dbReference type="Gene3D" id="1.10.340.70">
    <property type="match status" value="1"/>
</dbReference>
<evidence type="ECO:0000313" key="1">
    <source>
        <dbReference type="EMBL" id="RVW32981.1"/>
    </source>
</evidence>
<protein>
    <recommendedName>
        <fullName evidence="3">Integrase zinc-binding domain-containing protein</fullName>
    </recommendedName>
</protein>
<dbReference type="PANTHER" id="PTHR45835">
    <property type="entry name" value="YALI0A06105P"/>
    <property type="match status" value="1"/>
</dbReference>